<evidence type="ECO:0000313" key="1">
    <source>
        <dbReference type="EMBL" id="KDP20213.1"/>
    </source>
</evidence>
<dbReference type="Proteomes" id="UP000027138">
    <property type="component" value="Unassembled WGS sequence"/>
</dbReference>
<sequence length="86" mass="9627">MHGATSWSHDATVEWRGASAEVCCAAVLLSAQLGQSCVTGLCRRVTRLCSCVTQLWSERCTRLWLTTALRQRLRLVALRLRPDQLV</sequence>
<organism evidence="1 2">
    <name type="scientific">Jatropha curcas</name>
    <name type="common">Barbados nut</name>
    <dbReference type="NCBI Taxonomy" id="180498"/>
    <lineage>
        <taxon>Eukaryota</taxon>
        <taxon>Viridiplantae</taxon>
        <taxon>Streptophyta</taxon>
        <taxon>Embryophyta</taxon>
        <taxon>Tracheophyta</taxon>
        <taxon>Spermatophyta</taxon>
        <taxon>Magnoliopsida</taxon>
        <taxon>eudicotyledons</taxon>
        <taxon>Gunneridae</taxon>
        <taxon>Pentapetalae</taxon>
        <taxon>rosids</taxon>
        <taxon>fabids</taxon>
        <taxon>Malpighiales</taxon>
        <taxon>Euphorbiaceae</taxon>
        <taxon>Crotonoideae</taxon>
        <taxon>Jatropheae</taxon>
        <taxon>Jatropha</taxon>
    </lineage>
</organism>
<evidence type="ECO:0000313" key="2">
    <source>
        <dbReference type="Proteomes" id="UP000027138"/>
    </source>
</evidence>
<name>A0A067JBY1_JATCU</name>
<protein>
    <submittedName>
        <fullName evidence="1">Uncharacterized protein</fullName>
    </submittedName>
</protein>
<dbReference type="EMBL" id="KK917022">
    <property type="protein sequence ID" value="KDP20213.1"/>
    <property type="molecule type" value="Genomic_DNA"/>
</dbReference>
<gene>
    <name evidence="1" type="ORF">JCGZ_10592</name>
</gene>
<proteinExistence type="predicted"/>
<dbReference type="AlphaFoldDB" id="A0A067JBY1"/>
<reference evidence="1 2" key="1">
    <citation type="journal article" date="2014" name="PLoS ONE">
        <title>Global Analysis of Gene Expression Profiles in Physic Nut (Jatropha curcas L.) Seedlings Exposed to Salt Stress.</title>
        <authorList>
            <person name="Zhang L."/>
            <person name="Zhang C."/>
            <person name="Wu P."/>
            <person name="Chen Y."/>
            <person name="Li M."/>
            <person name="Jiang H."/>
            <person name="Wu G."/>
        </authorList>
    </citation>
    <scope>NUCLEOTIDE SEQUENCE [LARGE SCALE GENOMIC DNA]</scope>
    <source>
        <strain evidence="2">cv. GZQX0401</strain>
        <tissue evidence="1">Young leaves</tissue>
    </source>
</reference>
<keyword evidence="2" id="KW-1185">Reference proteome</keyword>
<accession>A0A067JBY1</accession>